<sequence length="1287" mass="142437">MLSTPDLQCPCDISQLKSSSSSDERASDDNNDVDLFKSGLDDNIIPLPKFSIRDYVFDTRGKDIKTNWPFSQKNLQLCLKHGVEDVLPPFQSLDSVRNPSIMERAAEDIHNSDVRLSGLRDHSVGQKLTVGSEEDKEFPSTTASQSCSDINSVPLIKRPYMEPEAEYFPGFSTEDPEFASRASTKVKGYTQNPIKKCKLIVKLSNIAAPKSDEDLAVNACVISETMASKVCPVCKTFSSSSNTTLNAHIDQCLYGDSTVKRTTNSKESKHRINKPRKTRLMVDIYETALHSTLDDLDRRNGTSWASTLGFPARDLEACAEEKTEKYCLVDIEEANEEGAVYIDSNGTKLCVLSKLTDPPPNSNAKSDCGPRKLVNRDKVSKLVLKKKKKNLLRKHKLLKDPSIGQRSCSPGPSHYRTVDDGQQTEFPLEGDKKEDLTAPIAYDQRKSDDMGMIKQWVSSKRTDIKKKNNLDHEKQNQDKVIKNLKVRTTMSPLGDTLVKRISTSNSAMPSNENKLSPSESRRRKENLLGNSHDVHMEQPCLRTRPRLSLFRSQDCHGKKDGPSIHDDYTDPPNGTEDHLSSQITKKMALNISPAINVESSHISSRPSQNHAFSSEDQKSRSLKRSSLDHAIPCRSKKFSSLRKNLLSDGNASVPESKKNLRRKHLDFKNPRLHYSSGSDEEAVVSRSAIYRQDKLGKKAAQMGKASSRSLINRTSVLKIRKKREGFINSGKGDVAFKGSERLSESTSHGVGKNGDSSMDGNNPVGSNVLKEAGIRDGFISELTHKVADREEAFIAFSKSLDSAFPGLDVPSNYIKAYEDHHYSSELVLGGEQELFCANKVGKDLVTRDTDMIAELMDANNESQGNYFVDVDPIPIPGPPGSFLPSPRRMGSEELQGNSSLTTSRVQSSEDERELIDMESSDSPISATSMVLNPLSFIKGSSHGDQLEHAASTERELNSDASRGDTILYEMSARGFKNIRPCCCSRKVPENGSHSFEAKFPTCNDRESPSPSTSNPVLRLMGKNLMVVKDEKLSPLQTRPTESSIVNDQRQGLQLCVKNNEHYSFHHASSRDPFIVDNMQAKFPGQHFDFNSSSGLKIPSDFRTQLSDHPSTVMFVPSKSFGGSLTSSLKYHNNAGRCHLIPGQIGSEIRPRTPRTYDIEKVGNFVPHFQSADSYGSKHNETIVIDDSPESEVGKAINATHYEINMEAWESSVGISASMGPVNPFFTYRPRGYPNPPCSGSPMVQTGNSQVPPSRESNSYVSTWNSLKASLPSASLSRSLLYSSPGFS</sequence>
<organism evidence="2 3">
    <name type="scientific">Buddleja alternifolia</name>
    <dbReference type="NCBI Taxonomy" id="168488"/>
    <lineage>
        <taxon>Eukaryota</taxon>
        <taxon>Viridiplantae</taxon>
        <taxon>Streptophyta</taxon>
        <taxon>Embryophyta</taxon>
        <taxon>Tracheophyta</taxon>
        <taxon>Spermatophyta</taxon>
        <taxon>Magnoliopsida</taxon>
        <taxon>eudicotyledons</taxon>
        <taxon>Gunneridae</taxon>
        <taxon>Pentapetalae</taxon>
        <taxon>asterids</taxon>
        <taxon>lamiids</taxon>
        <taxon>Lamiales</taxon>
        <taxon>Scrophulariaceae</taxon>
        <taxon>Buddlejeae</taxon>
        <taxon>Buddleja</taxon>
    </lineage>
</organism>
<feature type="region of interest" description="Disordered" evidence="1">
    <location>
        <begin position="552"/>
        <end position="580"/>
    </location>
</feature>
<dbReference type="Gene3D" id="3.30.160.60">
    <property type="entry name" value="Classic Zinc Finger"/>
    <property type="match status" value="1"/>
</dbReference>
<evidence type="ECO:0000313" key="2">
    <source>
        <dbReference type="EMBL" id="KAG8386570.1"/>
    </source>
</evidence>
<feature type="region of interest" description="Disordered" evidence="1">
    <location>
        <begin position="503"/>
        <end position="523"/>
    </location>
</feature>
<reference evidence="2" key="1">
    <citation type="submission" date="2019-10" db="EMBL/GenBank/DDBJ databases">
        <authorList>
            <person name="Zhang R."/>
            <person name="Pan Y."/>
            <person name="Wang J."/>
            <person name="Ma R."/>
            <person name="Yu S."/>
        </authorList>
    </citation>
    <scope>NUCLEOTIDE SEQUENCE</scope>
    <source>
        <strain evidence="2">LA-IB0</strain>
        <tissue evidence="2">Leaf</tissue>
    </source>
</reference>
<name>A0AAV6XYK0_9LAMI</name>
<feature type="region of interest" description="Disordered" evidence="1">
    <location>
        <begin position="1236"/>
        <end position="1258"/>
    </location>
</feature>
<feature type="compositionally biased region" description="Acidic residues" evidence="1">
    <location>
        <begin position="908"/>
        <end position="919"/>
    </location>
</feature>
<feature type="compositionally biased region" description="Polar residues" evidence="1">
    <location>
        <begin position="503"/>
        <end position="518"/>
    </location>
</feature>
<dbReference type="PANTHER" id="PTHR35767:SF1">
    <property type="entry name" value="HAPLESS PROTEIN"/>
    <property type="match status" value="1"/>
</dbReference>
<feature type="region of interest" description="Disordered" evidence="1">
    <location>
        <begin position="877"/>
        <end position="924"/>
    </location>
</feature>
<feature type="region of interest" description="Disordered" evidence="1">
    <location>
        <begin position="647"/>
        <end position="666"/>
    </location>
</feature>
<keyword evidence="3" id="KW-1185">Reference proteome</keyword>
<feature type="compositionally biased region" description="Polar residues" evidence="1">
    <location>
        <begin position="894"/>
        <end position="906"/>
    </location>
</feature>
<evidence type="ECO:0000313" key="3">
    <source>
        <dbReference type="Proteomes" id="UP000826271"/>
    </source>
</evidence>
<comment type="caution">
    <text evidence="2">The sequence shown here is derived from an EMBL/GenBank/DDBJ whole genome shotgun (WGS) entry which is preliminary data.</text>
</comment>
<feature type="region of interest" description="Disordered" evidence="1">
    <location>
        <begin position="599"/>
        <end position="628"/>
    </location>
</feature>
<dbReference type="Proteomes" id="UP000826271">
    <property type="component" value="Unassembled WGS sequence"/>
</dbReference>
<accession>A0AAV6XYK0</accession>
<feature type="compositionally biased region" description="Basic and acidic residues" evidence="1">
    <location>
        <begin position="553"/>
        <end position="568"/>
    </location>
</feature>
<feature type="compositionally biased region" description="Polar residues" evidence="1">
    <location>
        <begin position="1241"/>
        <end position="1258"/>
    </location>
</feature>
<feature type="compositionally biased region" description="Polar residues" evidence="1">
    <location>
        <begin position="744"/>
        <end position="762"/>
    </location>
</feature>
<feature type="region of interest" description="Disordered" evidence="1">
    <location>
        <begin position="738"/>
        <end position="762"/>
    </location>
</feature>
<evidence type="ECO:0000256" key="1">
    <source>
        <dbReference type="SAM" id="MobiDB-lite"/>
    </source>
</evidence>
<proteinExistence type="predicted"/>
<protein>
    <submittedName>
        <fullName evidence="2">Uncharacterized protein</fullName>
    </submittedName>
</protein>
<feature type="region of interest" description="Disordered" evidence="1">
    <location>
        <begin position="401"/>
        <end position="434"/>
    </location>
</feature>
<dbReference type="EMBL" id="WHWC01000003">
    <property type="protein sequence ID" value="KAG8386570.1"/>
    <property type="molecule type" value="Genomic_DNA"/>
</dbReference>
<gene>
    <name evidence="2" type="ORF">BUALT_Bualt03G0162100</name>
</gene>
<dbReference type="PANTHER" id="PTHR35767">
    <property type="entry name" value="HAPLESS PROTEIN"/>
    <property type="match status" value="1"/>
</dbReference>
<feature type="compositionally biased region" description="Polar residues" evidence="1">
    <location>
        <begin position="599"/>
        <end position="612"/>
    </location>
</feature>